<name>A0ABU4RZN7_9GAMM</name>
<comment type="caution">
    <text evidence="1">The sequence shown here is derived from an EMBL/GenBank/DDBJ whole genome shotgun (WGS) entry which is preliminary data.</text>
</comment>
<sequence>MKALLISSLAIISAACSNHVDDHYWCSYETDPEVHKQCLEVGKDLDEHTAKSAGGQVE</sequence>
<dbReference type="PROSITE" id="PS51257">
    <property type="entry name" value="PROKAR_LIPOPROTEIN"/>
    <property type="match status" value="1"/>
</dbReference>
<organism evidence="1 2">
    <name type="scientific">Gilvimarinus gilvus</name>
    <dbReference type="NCBI Taxonomy" id="3058038"/>
    <lineage>
        <taxon>Bacteria</taxon>
        <taxon>Pseudomonadati</taxon>
        <taxon>Pseudomonadota</taxon>
        <taxon>Gammaproteobacteria</taxon>
        <taxon>Cellvibrionales</taxon>
        <taxon>Cellvibrionaceae</taxon>
        <taxon>Gilvimarinus</taxon>
    </lineage>
</organism>
<keyword evidence="2" id="KW-1185">Reference proteome</keyword>
<dbReference type="RefSeq" id="WP_302724258.1">
    <property type="nucleotide sequence ID" value="NZ_JAULRU010000783.1"/>
</dbReference>
<reference evidence="1 2" key="1">
    <citation type="submission" date="2023-11" db="EMBL/GenBank/DDBJ databases">
        <title>Gilvimarinus fulvus sp. nov., isolated from the surface of Kelp.</title>
        <authorList>
            <person name="Sun Y.Y."/>
            <person name="Gong Y."/>
            <person name="Du Z.J."/>
        </authorList>
    </citation>
    <scope>NUCLEOTIDE SEQUENCE [LARGE SCALE GENOMIC DNA]</scope>
    <source>
        <strain evidence="1 2">SDUM040013</strain>
    </source>
</reference>
<gene>
    <name evidence="1" type="ORF">SCD92_13215</name>
</gene>
<protein>
    <submittedName>
        <fullName evidence="1">Uncharacterized protein</fullName>
    </submittedName>
</protein>
<dbReference type="Proteomes" id="UP001273505">
    <property type="component" value="Unassembled WGS sequence"/>
</dbReference>
<evidence type="ECO:0000313" key="1">
    <source>
        <dbReference type="EMBL" id="MDX6850327.1"/>
    </source>
</evidence>
<evidence type="ECO:0000313" key="2">
    <source>
        <dbReference type="Proteomes" id="UP001273505"/>
    </source>
</evidence>
<proteinExistence type="predicted"/>
<dbReference type="EMBL" id="JAXAFO010000022">
    <property type="protein sequence ID" value="MDX6850327.1"/>
    <property type="molecule type" value="Genomic_DNA"/>
</dbReference>
<accession>A0ABU4RZN7</accession>